<dbReference type="Proteomes" id="UP000431901">
    <property type="component" value="Unassembled WGS sequence"/>
</dbReference>
<evidence type="ECO:0000256" key="5">
    <source>
        <dbReference type="SAM" id="Coils"/>
    </source>
</evidence>
<keyword evidence="4" id="KW-0233">DNA recombination</keyword>
<dbReference type="OrthoDB" id="370725at2"/>
<evidence type="ECO:0000256" key="1">
    <source>
        <dbReference type="ARBA" id="ARBA00003416"/>
    </source>
</evidence>
<dbReference type="GO" id="GO:0006310">
    <property type="term" value="P:DNA recombination"/>
    <property type="evidence" value="ECO:0007669"/>
    <property type="project" value="UniProtKB-KW"/>
</dbReference>
<organism evidence="6 7">
    <name type="scientific">Actinomadura rayongensis</name>
    <dbReference type="NCBI Taxonomy" id="1429076"/>
    <lineage>
        <taxon>Bacteria</taxon>
        <taxon>Bacillati</taxon>
        <taxon>Actinomycetota</taxon>
        <taxon>Actinomycetes</taxon>
        <taxon>Streptosporangiales</taxon>
        <taxon>Thermomonosporaceae</taxon>
        <taxon>Actinomadura</taxon>
    </lineage>
</organism>
<name>A0A6I4WFH0_9ACTN</name>
<feature type="coiled-coil region" evidence="5">
    <location>
        <begin position="40"/>
        <end position="189"/>
    </location>
</feature>
<dbReference type="PANTHER" id="PTHR30563">
    <property type="entry name" value="DNA RECOMBINATION PROTEIN RMUC"/>
    <property type="match status" value="1"/>
</dbReference>
<sequence>MNLLVCVVLCSLSGALFGALGYVLARSRYAAERSRLSADLQVVRVERDQARTQADELRSERDRARSRAEKADAAWADLSARYNERAEQAARLGRDLETTREKLQAAEKENALLKESVQESVQQTRSLEERLQQSRRAEAKLQGDVDRQEQILAGIKQDLAVARKECEGLRGQQAEVEAARKALDTLRDDTARQQTKQFEAFVTKMLESSQDRLIAVADDRLGSVDRAITERLADMAQRLSTFDSKRSDNESRLSEQLRVLADASVQSSTQARALADALRKPQVRGNWGELHLRRAVELANMKEHCDFELQKHIDGDERSLRPDMVVHLAGGKRVVVDGKVSLAAFLDALEATDDADRERHMARHARHVRKHIDTLAAKEYYRNVAGSPEFVVMYLPSEALLQAALDTDPRLVEHAAKKRIVIATPTVLIAMLRTVAIAWTQAALQENLRQVHDLGRELHKRLATMATYFKRLGSSLDGSMKAYNEAVASLEGRVMVTARKFKELKVVDEDLHQMAEVNGSARPLKAPELLEAASAEPVVRAVESAEHESDVKSESA</sequence>
<dbReference type="Pfam" id="PF02646">
    <property type="entry name" value="RmuC"/>
    <property type="match status" value="1"/>
</dbReference>
<gene>
    <name evidence="6" type="primary">rmuC</name>
    <name evidence="6" type="ORF">GQ466_16830</name>
</gene>
<dbReference type="PANTHER" id="PTHR30563:SF0">
    <property type="entry name" value="DNA RECOMBINATION PROTEIN RMUC"/>
    <property type="match status" value="1"/>
</dbReference>
<comment type="function">
    <text evidence="1">Involved in DNA recombination.</text>
</comment>
<accession>A0A6I4WFH0</accession>
<comment type="caution">
    <text evidence="6">The sequence shown here is derived from an EMBL/GenBank/DDBJ whole genome shotgun (WGS) entry which is preliminary data.</text>
</comment>
<evidence type="ECO:0000256" key="4">
    <source>
        <dbReference type="ARBA" id="ARBA00023172"/>
    </source>
</evidence>
<comment type="similarity">
    <text evidence="2">Belongs to the RmuC family.</text>
</comment>
<keyword evidence="3 5" id="KW-0175">Coiled coil</keyword>
<dbReference type="InterPro" id="IPR003798">
    <property type="entry name" value="DNA_recombination_RmuC"/>
</dbReference>
<dbReference type="RefSeq" id="WP_161103754.1">
    <property type="nucleotide sequence ID" value="NZ_JBHLYI010000006.1"/>
</dbReference>
<protein>
    <submittedName>
        <fullName evidence="6">DNA recombination protein RmuC</fullName>
    </submittedName>
</protein>
<evidence type="ECO:0000313" key="6">
    <source>
        <dbReference type="EMBL" id="MXQ65694.1"/>
    </source>
</evidence>
<keyword evidence="7" id="KW-1185">Reference proteome</keyword>
<dbReference type="EMBL" id="WUTW01000002">
    <property type="protein sequence ID" value="MXQ65694.1"/>
    <property type="molecule type" value="Genomic_DNA"/>
</dbReference>
<evidence type="ECO:0000256" key="2">
    <source>
        <dbReference type="ARBA" id="ARBA00009840"/>
    </source>
</evidence>
<evidence type="ECO:0000313" key="7">
    <source>
        <dbReference type="Proteomes" id="UP000431901"/>
    </source>
</evidence>
<evidence type="ECO:0000256" key="3">
    <source>
        <dbReference type="ARBA" id="ARBA00023054"/>
    </source>
</evidence>
<dbReference type="AlphaFoldDB" id="A0A6I4WFH0"/>
<reference evidence="6 7" key="1">
    <citation type="submission" date="2019-12" db="EMBL/GenBank/DDBJ databases">
        <title>Nocardia macrotermitis sp. nov. and Nocardia aurantia sp. nov., isolated from the gut of the fungus growing-termite Macrotermes natalensis.</title>
        <authorList>
            <person name="Christine B."/>
            <person name="Rene B."/>
        </authorList>
    </citation>
    <scope>NUCLEOTIDE SEQUENCE [LARGE SCALE GENOMIC DNA]</scope>
    <source>
        <strain evidence="6 7">DSM 102126</strain>
    </source>
</reference>
<proteinExistence type="inferred from homology"/>